<reference evidence="3" key="1">
    <citation type="submission" date="2022-08" db="EMBL/GenBank/DDBJ databases">
        <authorList>
            <person name="Kim S.-J."/>
        </authorList>
    </citation>
    <scope>NUCLEOTIDE SEQUENCE</scope>
    <source>
        <strain evidence="3">KJ</strain>
    </source>
</reference>
<dbReference type="AlphaFoldDB" id="A0AAP5UUH8"/>
<proteinExistence type="predicted"/>
<feature type="transmembrane region" description="Helical" evidence="1">
    <location>
        <begin position="293"/>
        <end position="315"/>
    </location>
</feature>
<protein>
    <submittedName>
        <fullName evidence="3">J domain-containing protein</fullName>
    </submittedName>
</protein>
<evidence type="ECO:0000256" key="1">
    <source>
        <dbReference type="SAM" id="Phobius"/>
    </source>
</evidence>
<keyword evidence="1" id="KW-0472">Membrane</keyword>
<feature type="transmembrane region" description="Helical" evidence="1">
    <location>
        <begin position="327"/>
        <end position="350"/>
    </location>
</feature>
<name>A0AAP5UUH8_9BURK</name>
<feature type="transmembrane region" description="Helical" evidence="1">
    <location>
        <begin position="418"/>
        <end position="436"/>
    </location>
</feature>
<dbReference type="SUPFAM" id="SSF46565">
    <property type="entry name" value="Chaperone J-domain"/>
    <property type="match status" value="1"/>
</dbReference>
<feature type="transmembrane region" description="Helical" evidence="1">
    <location>
        <begin position="474"/>
        <end position="494"/>
    </location>
</feature>
<dbReference type="Gene3D" id="1.10.287.110">
    <property type="entry name" value="DnaJ domain"/>
    <property type="match status" value="1"/>
</dbReference>
<evidence type="ECO:0000259" key="2">
    <source>
        <dbReference type="PROSITE" id="PS50076"/>
    </source>
</evidence>
<dbReference type="RefSeq" id="WP_106356183.1">
    <property type="nucleotide sequence ID" value="NZ_JANSLM010000004.1"/>
</dbReference>
<dbReference type="InterPro" id="IPR036869">
    <property type="entry name" value="J_dom_sf"/>
</dbReference>
<dbReference type="InterPro" id="IPR001623">
    <property type="entry name" value="DnaJ_domain"/>
</dbReference>
<keyword evidence="1" id="KW-0812">Transmembrane</keyword>
<gene>
    <name evidence="3" type="ORF">ParKJ_15675</name>
</gene>
<feature type="transmembrane region" description="Helical" evidence="1">
    <location>
        <begin position="370"/>
        <end position="387"/>
    </location>
</feature>
<dbReference type="PROSITE" id="PS50076">
    <property type="entry name" value="DNAJ_2"/>
    <property type="match status" value="1"/>
</dbReference>
<comment type="caution">
    <text evidence="3">The sequence shown here is derived from an EMBL/GenBank/DDBJ whole genome shotgun (WGS) entry which is preliminary data.</text>
</comment>
<dbReference type="Proteomes" id="UP001246473">
    <property type="component" value="Unassembled WGS sequence"/>
</dbReference>
<keyword evidence="1" id="KW-1133">Transmembrane helix</keyword>
<feature type="transmembrane region" description="Helical" evidence="1">
    <location>
        <begin position="394"/>
        <end position="412"/>
    </location>
</feature>
<feature type="domain" description="J" evidence="2">
    <location>
        <begin position="9"/>
        <end position="60"/>
    </location>
</feature>
<feature type="transmembrane region" description="Helical" evidence="1">
    <location>
        <begin position="443"/>
        <end position="462"/>
    </location>
</feature>
<dbReference type="CDD" id="cd06257">
    <property type="entry name" value="DnaJ"/>
    <property type="match status" value="1"/>
</dbReference>
<accession>A0AAP5UUH8</accession>
<evidence type="ECO:0000313" key="4">
    <source>
        <dbReference type="Proteomes" id="UP001246473"/>
    </source>
</evidence>
<feature type="transmembrane region" description="Helical" evidence="1">
    <location>
        <begin position="503"/>
        <end position="520"/>
    </location>
</feature>
<evidence type="ECO:0000313" key="3">
    <source>
        <dbReference type="EMBL" id="MDT8838856.1"/>
    </source>
</evidence>
<organism evidence="3 4">
    <name type="scientific">Paraburkholderia fungorum</name>
    <dbReference type="NCBI Taxonomy" id="134537"/>
    <lineage>
        <taxon>Bacteria</taxon>
        <taxon>Pseudomonadati</taxon>
        <taxon>Pseudomonadota</taxon>
        <taxon>Betaproteobacteria</taxon>
        <taxon>Burkholderiales</taxon>
        <taxon>Burkholderiaceae</taxon>
        <taxon>Paraburkholderia</taxon>
    </lineage>
</organism>
<sequence>MDTTSAYHWPWDVLGIAANADERTVRRAYARLLKQQRPDEDAEAFQRLRYAYESALQMVNDGAAGGVTADVSAHARMPQSATMPDATPATVQVSLTTLESTSPSSGFAQASPAVRRREPDAFESAVQLWQDFVAQRDQLESRRSLQELFSHVVNIQTRDELEWQALVHCLNEDAPATLRMNLSEVLGWRDNAAHLRRRNAAIATLALDRVFADEDYNALRLRFTNAMALLEGPQLPLTTGARALLRAGVRTEMEQLLTALGRYHPNVVRLRLDSEKVEFWTRCLTFRVGAGRLFGPTLALSAWCGLLFASASMNLQGDRWLDQWTPVQLAVLLATLMVTLVTSAAITVLLSEPQQQRLRALRSFGWLRYGWIPLWLGATAGALCDAGSGRLTSIAMDTLGVCTIWAALIYGWPRIKQLAILAAVGAIGFGFVGHWLSTDLRAWPMPFAHGVLFAFYFSFAQQEWRGWFARRPRAAWFGVAMWFAGFVALIVLLLQREERSTQFAWALFTVMAAMGGVLATTRWNDLRRAVPAFFRGYVHLVWLAIAVSRPDIIACVSAGLMSVWIIDGIKQRRGSRGTVG</sequence>
<dbReference type="EMBL" id="JANSLM010000004">
    <property type="protein sequence ID" value="MDT8838856.1"/>
    <property type="molecule type" value="Genomic_DNA"/>
</dbReference>